<gene>
    <name evidence="1" type="ORF">E5331_03645</name>
</gene>
<reference evidence="1" key="1">
    <citation type="submission" date="2019-04" db="EMBL/GenBank/DDBJ databases">
        <title>Microbes associate with the intestines of laboratory mice.</title>
        <authorList>
            <person name="Navarre W."/>
            <person name="Wong E."/>
            <person name="Huang K."/>
            <person name="Tropini C."/>
            <person name="Ng K."/>
            <person name="Yu B."/>
        </authorList>
    </citation>
    <scope>NUCLEOTIDE SEQUENCE</scope>
    <source>
        <strain evidence="1">NM04_E33</strain>
    </source>
</reference>
<sequence>MNNSDTLSVDPGRITLGELHPELKAPVKDNQNTYISQYADKKSGEGNQTAADLFFATASMKSNRKGLALLLVRWGIAAILITSGCLIISGQSMPPGSLFMPHAFAIMEIVTGTMLALGMLTRMAMLVPTLGFGAFAVASAMNASFNMEALSCLMACVIFLIFGPGKYSCDFLIRKAIISHSEGKRNKLVKKRMSYQAFRYAHHS</sequence>
<evidence type="ECO:0000313" key="2">
    <source>
        <dbReference type="Proteomes" id="UP000306319"/>
    </source>
</evidence>
<accession>A0AC61RNA2</accession>
<name>A0AC61RNA2_9BACT</name>
<organism evidence="1 2">
    <name type="scientific">Lepagella muris</name>
    <dbReference type="NCBI Taxonomy" id="3032870"/>
    <lineage>
        <taxon>Bacteria</taxon>
        <taxon>Pseudomonadati</taxon>
        <taxon>Bacteroidota</taxon>
        <taxon>Bacteroidia</taxon>
        <taxon>Bacteroidales</taxon>
        <taxon>Muribaculaceae</taxon>
        <taxon>Lepagella</taxon>
    </lineage>
</organism>
<comment type="caution">
    <text evidence="1">The sequence shown here is derived from an EMBL/GenBank/DDBJ whole genome shotgun (WGS) entry which is preliminary data.</text>
</comment>
<evidence type="ECO:0000313" key="1">
    <source>
        <dbReference type="EMBL" id="TGY80340.1"/>
    </source>
</evidence>
<protein>
    <submittedName>
        <fullName evidence="1">DoxX family protein</fullName>
    </submittedName>
</protein>
<dbReference type="EMBL" id="SRYB01000003">
    <property type="protein sequence ID" value="TGY80340.1"/>
    <property type="molecule type" value="Genomic_DNA"/>
</dbReference>
<dbReference type="Proteomes" id="UP000306319">
    <property type="component" value="Unassembled WGS sequence"/>
</dbReference>
<proteinExistence type="predicted"/>
<keyword evidence="2" id="KW-1185">Reference proteome</keyword>